<gene>
    <name evidence="1" type="ORF">Pla8534_23320</name>
</gene>
<dbReference type="EMBL" id="CP036433">
    <property type="protein sequence ID" value="QDU94541.1"/>
    <property type="molecule type" value="Genomic_DNA"/>
</dbReference>
<sequence length="178" mass="19567">MGFRVAIIAVHGKSRKQLYAEYGVEPTGAREEIAESPVCGACVSTGWELLYLNNAPRPDSAQLAVLSRQAELLFCDVNETTMTSFATGWSRGTEDWLLFHDGQVSLTHLTTAGDLPDEYAAIRDALVQQQTADADGVDYLFDVPVELFAALTGVRYDRDLPAAEATPFYTLEFVARQQ</sequence>
<dbReference type="OrthoDB" id="286280at2"/>
<evidence type="ECO:0000313" key="2">
    <source>
        <dbReference type="Proteomes" id="UP000317648"/>
    </source>
</evidence>
<reference evidence="1 2" key="1">
    <citation type="submission" date="2019-02" db="EMBL/GenBank/DDBJ databases">
        <title>Deep-cultivation of Planctomycetes and their phenomic and genomic characterization uncovers novel biology.</title>
        <authorList>
            <person name="Wiegand S."/>
            <person name="Jogler M."/>
            <person name="Boedeker C."/>
            <person name="Pinto D."/>
            <person name="Vollmers J."/>
            <person name="Rivas-Marin E."/>
            <person name="Kohn T."/>
            <person name="Peeters S.H."/>
            <person name="Heuer A."/>
            <person name="Rast P."/>
            <person name="Oberbeckmann S."/>
            <person name="Bunk B."/>
            <person name="Jeske O."/>
            <person name="Meyerdierks A."/>
            <person name="Storesund J.E."/>
            <person name="Kallscheuer N."/>
            <person name="Luecker S."/>
            <person name="Lage O.M."/>
            <person name="Pohl T."/>
            <person name="Merkel B.J."/>
            <person name="Hornburger P."/>
            <person name="Mueller R.-W."/>
            <person name="Bruemmer F."/>
            <person name="Labrenz M."/>
            <person name="Spormann A.M."/>
            <person name="Op den Camp H."/>
            <person name="Overmann J."/>
            <person name="Amann R."/>
            <person name="Jetten M.S.M."/>
            <person name="Mascher T."/>
            <person name="Medema M.H."/>
            <person name="Devos D.P."/>
            <person name="Kaster A.-K."/>
            <person name="Ovreas L."/>
            <person name="Rohde M."/>
            <person name="Galperin M.Y."/>
            <person name="Jogler C."/>
        </authorList>
    </citation>
    <scope>NUCLEOTIDE SEQUENCE [LARGE SCALE GENOMIC DNA]</scope>
    <source>
        <strain evidence="1 2">Pla85_3_4</strain>
    </source>
</reference>
<name>A0A518DRT5_9BACT</name>
<accession>A0A518DRT5</accession>
<dbReference type="AlphaFoldDB" id="A0A518DRT5"/>
<evidence type="ECO:0000313" key="1">
    <source>
        <dbReference type="EMBL" id="QDU94541.1"/>
    </source>
</evidence>
<organism evidence="1 2">
    <name type="scientific">Lignipirellula cremea</name>
    <dbReference type="NCBI Taxonomy" id="2528010"/>
    <lineage>
        <taxon>Bacteria</taxon>
        <taxon>Pseudomonadati</taxon>
        <taxon>Planctomycetota</taxon>
        <taxon>Planctomycetia</taxon>
        <taxon>Pirellulales</taxon>
        <taxon>Pirellulaceae</taxon>
        <taxon>Lignipirellula</taxon>
    </lineage>
</organism>
<protein>
    <submittedName>
        <fullName evidence="1">Uncharacterized protein</fullName>
    </submittedName>
</protein>
<keyword evidence="2" id="KW-1185">Reference proteome</keyword>
<proteinExistence type="predicted"/>
<dbReference type="RefSeq" id="WP_145053030.1">
    <property type="nucleotide sequence ID" value="NZ_CP036433.1"/>
</dbReference>
<dbReference type="KEGG" id="lcre:Pla8534_23320"/>
<dbReference type="Proteomes" id="UP000317648">
    <property type="component" value="Chromosome"/>
</dbReference>